<accession>A0A382A372</accession>
<keyword evidence="1" id="KW-0547">Nucleotide-binding</keyword>
<name>A0A382A372_9ZZZZ</name>
<evidence type="ECO:0000256" key="2">
    <source>
        <dbReference type="ARBA" id="ARBA00023134"/>
    </source>
</evidence>
<evidence type="ECO:0000256" key="1">
    <source>
        <dbReference type="ARBA" id="ARBA00022741"/>
    </source>
</evidence>
<dbReference type="Pfam" id="PF09585">
    <property type="entry name" value="Lin0512_fam"/>
    <property type="match status" value="1"/>
</dbReference>
<dbReference type="Gene3D" id="3.30.1330.20">
    <property type="entry name" value="Tubulin/FtsZ, C-terminal domain"/>
    <property type="match status" value="1"/>
</dbReference>
<dbReference type="GO" id="GO:0005525">
    <property type="term" value="F:GTP binding"/>
    <property type="evidence" value="ECO:0007669"/>
    <property type="project" value="UniProtKB-KW"/>
</dbReference>
<reference evidence="3" key="1">
    <citation type="submission" date="2018-05" db="EMBL/GenBank/DDBJ databases">
        <authorList>
            <person name="Lanie J.A."/>
            <person name="Ng W.-L."/>
            <person name="Kazmierczak K.M."/>
            <person name="Andrzejewski T.M."/>
            <person name="Davidsen T.M."/>
            <person name="Wayne K.J."/>
            <person name="Tettelin H."/>
            <person name="Glass J.I."/>
            <person name="Rusch D."/>
            <person name="Podicherti R."/>
            <person name="Tsui H.-C.T."/>
            <person name="Winkler M.E."/>
        </authorList>
    </citation>
    <scope>NUCLEOTIDE SEQUENCE</scope>
</reference>
<gene>
    <name evidence="3" type="ORF">METZ01_LOCUS148849</name>
</gene>
<dbReference type="PANTHER" id="PTHR34784:SF1">
    <property type="entry name" value="50S RIBOSOMAL PROTEIN L34"/>
    <property type="match status" value="1"/>
</dbReference>
<dbReference type="NCBIfam" id="TIGR02058">
    <property type="entry name" value="lin0512_fam"/>
    <property type="match status" value="1"/>
</dbReference>
<dbReference type="AlphaFoldDB" id="A0A382A372"/>
<evidence type="ECO:0000313" key="3">
    <source>
        <dbReference type="EMBL" id="SVA95995.1"/>
    </source>
</evidence>
<organism evidence="3">
    <name type="scientific">marine metagenome</name>
    <dbReference type="NCBI Taxonomy" id="408172"/>
    <lineage>
        <taxon>unclassified sequences</taxon>
        <taxon>metagenomes</taxon>
        <taxon>ecological metagenomes</taxon>
    </lineage>
</organism>
<dbReference type="InterPro" id="IPR037103">
    <property type="entry name" value="Tubulin/FtsZ-like_C"/>
</dbReference>
<protein>
    <submittedName>
        <fullName evidence="3">Uncharacterized protein</fullName>
    </submittedName>
</protein>
<dbReference type="PANTHER" id="PTHR34784">
    <property type="entry name" value="50S RIBOSOMAL PROTEIN L34"/>
    <property type="match status" value="1"/>
</dbReference>
<sequence length="209" mass="23237">MFVEAVNHLNPSQNVERLIEKSAIFEETLTKLDTILITIGIASWRLSIVTDKIWEASLWKTWNGLKEHVLCIAKAEALCGEFHEIFMFWELNTRNISMALNRYITEMGMGVDVHGRNYTSAAKRAVSDAIRHSSLNFFQALGKSPQDMRITLIIGVPNTGAVDTEAVAKELPYGEVNINVVEGGLEVPNEEGLDAVVIANAAVLVYFDE</sequence>
<proteinExistence type="predicted"/>
<keyword evidence="2" id="KW-0342">GTP-binding</keyword>
<dbReference type="EMBL" id="UINC01023736">
    <property type="protein sequence ID" value="SVA95995.1"/>
    <property type="molecule type" value="Genomic_DNA"/>
</dbReference>
<dbReference type="InterPro" id="IPR011719">
    <property type="entry name" value="CHP02058"/>
</dbReference>